<dbReference type="KEGG" id="rev:HUE57_16820"/>
<protein>
    <submittedName>
        <fullName evidence="1">Uncharacterized protein</fullName>
    </submittedName>
</protein>
<organism evidence="1 2">
    <name type="scientific">Candidatus Reidiella endopervernicosa</name>
    <dbReference type="NCBI Taxonomy" id="2738883"/>
    <lineage>
        <taxon>Bacteria</taxon>
        <taxon>Pseudomonadati</taxon>
        <taxon>Pseudomonadota</taxon>
        <taxon>Gammaproteobacteria</taxon>
        <taxon>Candidatus Reidiella</taxon>
    </lineage>
</organism>
<name>A0A6N0HZW0_9GAMM</name>
<dbReference type="Proteomes" id="UP000509658">
    <property type="component" value="Chromosome"/>
</dbReference>
<gene>
    <name evidence="1" type="ORF">HUE57_16820</name>
</gene>
<keyword evidence="2" id="KW-1185">Reference proteome</keyword>
<dbReference type="RefSeq" id="WP_174673563.1">
    <property type="nucleotide sequence ID" value="NZ_CP054491.1"/>
</dbReference>
<dbReference type="EMBL" id="CP054491">
    <property type="protein sequence ID" value="QKQ27761.1"/>
    <property type="molecule type" value="Genomic_DNA"/>
</dbReference>
<reference evidence="1 2" key="1">
    <citation type="submission" date="2020-05" db="EMBL/GenBank/DDBJ databases">
        <title>Horizontal transmission and recombination maintain forever young bacterial symbiont genomes.</title>
        <authorList>
            <person name="Russell S.L."/>
            <person name="Pepper-Tunick E."/>
            <person name="Svedberg J."/>
            <person name="Byrne A."/>
            <person name="Ruelas Castillo J."/>
            <person name="Vollmers C."/>
            <person name="Beinart R.A."/>
            <person name="Corbett-Detig R."/>
        </authorList>
    </citation>
    <scope>NUCLEOTIDE SEQUENCE [LARGE SCALE GENOMIC DNA]</scope>
    <source>
        <strain evidence="1">Santa_Monica_outfall</strain>
    </source>
</reference>
<evidence type="ECO:0000313" key="2">
    <source>
        <dbReference type="Proteomes" id="UP000509658"/>
    </source>
</evidence>
<accession>A0A6N0HZW0</accession>
<sequence length="109" mass="11877">MASALYLSDQLGKAVDRTTGELIPMTSVALSLSERSAILVASASGLVLSVDISILQQRSERLDALLREIDNSVLYLEQHASHLVTGQLRQDVRRSLTAMESEVRAVSPR</sequence>
<evidence type="ECO:0000313" key="1">
    <source>
        <dbReference type="EMBL" id="QKQ27761.1"/>
    </source>
</evidence>
<dbReference type="AlphaFoldDB" id="A0A6N0HZW0"/>
<proteinExistence type="predicted"/>